<evidence type="ECO:0000313" key="2">
    <source>
        <dbReference type="EMBL" id="KAI5075363.1"/>
    </source>
</evidence>
<feature type="chain" id="PRO_5038963703" evidence="1">
    <location>
        <begin position="21"/>
        <end position="101"/>
    </location>
</feature>
<comment type="caution">
    <text evidence="2">The sequence shown here is derived from an EMBL/GenBank/DDBJ whole genome shotgun (WGS) entry which is preliminary data.</text>
</comment>
<name>A0A9D4UXI2_ADICA</name>
<feature type="signal peptide" evidence="1">
    <location>
        <begin position="1"/>
        <end position="20"/>
    </location>
</feature>
<evidence type="ECO:0000256" key="1">
    <source>
        <dbReference type="SAM" id="SignalP"/>
    </source>
</evidence>
<reference evidence="2" key="1">
    <citation type="submission" date="2021-01" db="EMBL/GenBank/DDBJ databases">
        <title>Adiantum capillus-veneris genome.</title>
        <authorList>
            <person name="Fang Y."/>
            <person name="Liao Q."/>
        </authorList>
    </citation>
    <scope>NUCLEOTIDE SEQUENCE</scope>
    <source>
        <strain evidence="2">H3</strain>
        <tissue evidence="2">Leaf</tissue>
    </source>
</reference>
<keyword evidence="1" id="KW-0732">Signal</keyword>
<dbReference type="AlphaFoldDB" id="A0A9D4UXI2"/>
<organism evidence="2 3">
    <name type="scientific">Adiantum capillus-veneris</name>
    <name type="common">Maidenhair fern</name>
    <dbReference type="NCBI Taxonomy" id="13818"/>
    <lineage>
        <taxon>Eukaryota</taxon>
        <taxon>Viridiplantae</taxon>
        <taxon>Streptophyta</taxon>
        <taxon>Embryophyta</taxon>
        <taxon>Tracheophyta</taxon>
        <taxon>Polypodiopsida</taxon>
        <taxon>Polypodiidae</taxon>
        <taxon>Polypodiales</taxon>
        <taxon>Pteridineae</taxon>
        <taxon>Pteridaceae</taxon>
        <taxon>Vittarioideae</taxon>
        <taxon>Adiantum</taxon>
    </lineage>
</organism>
<dbReference type="Proteomes" id="UP000886520">
    <property type="component" value="Chromosome 9"/>
</dbReference>
<keyword evidence="3" id="KW-1185">Reference proteome</keyword>
<sequence>MGIFLLHSSYLQILLQFFEALCIDLLWPLQADTESYGFLRLLLLQIQQQTGEEEGFISIGRFNIFFFADKGAPEPMSTPHMNHLINRNALCLGHEEEERIS</sequence>
<accession>A0A9D4UXI2</accession>
<gene>
    <name evidence="2" type="ORF">GOP47_0009439</name>
</gene>
<evidence type="ECO:0000313" key="3">
    <source>
        <dbReference type="Proteomes" id="UP000886520"/>
    </source>
</evidence>
<protein>
    <submittedName>
        <fullName evidence="2">Uncharacterized protein</fullName>
    </submittedName>
</protein>
<dbReference type="EMBL" id="JABFUD020000009">
    <property type="protein sequence ID" value="KAI5075363.1"/>
    <property type="molecule type" value="Genomic_DNA"/>
</dbReference>
<proteinExistence type="predicted"/>